<dbReference type="Proteomes" id="UP000254792">
    <property type="component" value="Chromosome"/>
</dbReference>
<organism evidence="1 2">
    <name type="scientific">Spiroplasma alleghenense</name>
    <dbReference type="NCBI Taxonomy" id="216931"/>
    <lineage>
        <taxon>Bacteria</taxon>
        <taxon>Bacillati</taxon>
        <taxon>Mycoplasmatota</taxon>
        <taxon>Mollicutes</taxon>
        <taxon>Entomoplasmatales</taxon>
        <taxon>Spiroplasmataceae</taxon>
        <taxon>Spiroplasma</taxon>
    </lineage>
</organism>
<dbReference type="AlphaFoldDB" id="A0A345Z2Y4"/>
<reference evidence="1 2" key="1">
    <citation type="submission" date="2018-07" db="EMBL/GenBank/DDBJ databases">
        <title>Complete genome sequence of Spiroplasma alleghenense PLHS-1 (ATCC 51752).</title>
        <authorList>
            <person name="Chou L."/>
            <person name="Lee T.-Y."/>
            <person name="Tsai Y.-M."/>
            <person name="Kuo C.-H."/>
        </authorList>
    </citation>
    <scope>NUCLEOTIDE SEQUENCE [LARGE SCALE GENOMIC DNA]</scope>
    <source>
        <strain evidence="1 2">PLHS-1</strain>
    </source>
</reference>
<dbReference type="KEGG" id="salx:SALLE_v1c02890"/>
<accession>A0A345Z2Y4</accession>
<evidence type="ECO:0000313" key="1">
    <source>
        <dbReference type="EMBL" id="AXK50963.1"/>
    </source>
</evidence>
<evidence type="ECO:0000313" key="2">
    <source>
        <dbReference type="Proteomes" id="UP000254792"/>
    </source>
</evidence>
<gene>
    <name evidence="1" type="ORF">SALLE_v1c02890</name>
</gene>
<sequence>MERKSKEKNTKSGAVNIVEYNYLYELINAKKI</sequence>
<name>A0A345Z2Y4_9MOLU</name>
<dbReference type="EMBL" id="CP031376">
    <property type="protein sequence ID" value="AXK50963.1"/>
    <property type="molecule type" value="Genomic_DNA"/>
</dbReference>
<proteinExistence type="predicted"/>
<protein>
    <submittedName>
        <fullName evidence="1">Uncharacterized protein</fullName>
    </submittedName>
</protein>
<keyword evidence="2" id="KW-1185">Reference proteome</keyword>